<dbReference type="AlphaFoldDB" id="A0AA48H283"/>
<keyword evidence="4 7" id="KW-0812">Transmembrane</keyword>
<comment type="similarity">
    <text evidence="7">Belongs to the TonB-dependent receptor family.</text>
</comment>
<dbReference type="Gene3D" id="2.40.170.20">
    <property type="entry name" value="TonB-dependent receptor, beta-barrel domain"/>
    <property type="match status" value="1"/>
</dbReference>
<dbReference type="PROSITE" id="PS52016">
    <property type="entry name" value="TONB_DEPENDENT_REC_3"/>
    <property type="match status" value="1"/>
</dbReference>
<dbReference type="GO" id="GO:0009279">
    <property type="term" value="C:cell outer membrane"/>
    <property type="evidence" value="ECO:0007669"/>
    <property type="project" value="UniProtKB-SubCell"/>
</dbReference>
<keyword evidence="3 7" id="KW-1134">Transmembrane beta strand</keyword>
<dbReference type="Gene3D" id="2.60.40.1120">
    <property type="entry name" value="Carboxypeptidase-like, regulatory domain"/>
    <property type="match status" value="1"/>
</dbReference>
<accession>A0AA48H283</accession>
<dbReference type="SUPFAM" id="SSF56935">
    <property type="entry name" value="Porins"/>
    <property type="match status" value="1"/>
</dbReference>
<evidence type="ECO:0000256" key="5">
    <source>
        <dbReference type="ARBA" id="ARBA00023136"/>
    </source>
</evidence>
<dbReference type="RefSeq" id="WP_316413343.1">
    <property type="nucleotide sequence ID" value="NZ_AP027080.1"/>
</dbReference>
<name>A0AA48H283_9BACT</name>
<dbReference type="GO" id="GO:0030246">
    <property type="term" value="F:carbohydrate binding"/>
    <property type="evidence" value="ECO:0007669"/>
    <property type="project" value="InterPro"/>
</dbReference>
<dbReference type="Pfam" id="PF13620">
    <property type="entry name" value="CarboxypepD_reg"/>
    <property type="match status" value="1"/>
</dbReference>
<proteinExistence type="inferred from homology"/>
<keyword evidence="11" id="KW-1185">Reference proteome</keyword>
<evidence type="ECO:0000313" key="10">
    <source>
        <dbReference type="EMBL" id="BDU74668.1"/>
    </source>
</evidence>
<dbReference type="Pfam" id="PF25183">
    <property type="entry name" value="OMP_b-brl_4"/>
    <property type="match status" value="1"/>
</dbReference>
<sequence length="954" mass="103965">MTHSILRNPYSRLCALLIASSGALLAQSSAVGHISGKVIRPDGTPFTQQLVVIETPRGNREIRTNEQGEFFIPNLVPGKVTVKVTAPDMLHFRSEILVLVNQTSNLSIRLRPQASTTVEVVDVGSSLPLSTTDQTQAKTGLTTNMEVIDNLPIPLTTGGDRVSSFLNLVPGTNTGYAYHGATTLSYHVDGVDTTDSVYGRGITLLNNDLVDQVQMLTGGVNAKYGRFDGGLVSVTTKSGTNVFEGSARFAISNPKWGGIGKTPEIYKALNMPIARPLDATTTIQSYTFMGPLIKDTLFFSLGYQTYSPQEKTAQTTSGLKFAGVPFVSSTGETRQDAKLDWLVNNDNRIYFQYNHSVQDSDNAYTNGGNPSSLSTLSGLTRTTRGYYSLGWTSQLASNLLLDVKYNDTNYKQDQRGSSGGNSVVSWLDVPDFTLFDNGTFASVVDERHQKVFSAGVTWFAKGLGEHQVDAGVQSYHFTDETGALDYPSGYLIHFNGFIPGATTPALGNRLLVPGNPALTQLISEQAVSGKATSRNQSVYLNDTWSLDKHVSVNLGLRYDNFSGTTVPENNTYSTHAFAPRLGVNYDVAGDKTRIFSFTAAEYQAQILQGSLANASVTKTPITRTYAYNGPAAPAGQGNGQQALNANGSINWAVWGNLAGATGVNNYMTSVDPIQNRTTFVDPNIKAPRTRELTLGYHQETANQAFSATLVRRWMDRFLDALWTGDGIAPGVAKILISNDPDGKRDYYGLELTYRNNANEHVSFGGNATWSRSLDNVNNQSLANNFGVGSQQGIPRDQLSPYGPSSGIDRSFIFHGDVTFKQGLGKGTFNASLLGSYYGKETYGYRFGTALTPSNLVAQGYAATYSRFFPELGPLHQPEYYTLDMQIGYTHAFTKKMNAFLKINIQNILNYMPNYMNTYYGTAYTGTYQPFAMFDGKGTVNVAPRTVSFDLGFRF</sequence>
<dbReference type="InterPro" id="IPR013784">
    <property type="entry name" value="Carb-bd-like_fold"/>
</dbReference>
<comment type="subcellular location">
    <subcellularLocation>
        <location evidence="1 7">Cell outer membrane</location>
        <topology evidence="1 7">Multi-pass membrane protein</topology>
    </subcellularLocation>
</comment>
<evidence type="ECO:0000256" key="3">
    <source>
        <dbReference type="ARBA" id="ARBA00022452"/>
    </source>
</evidence>
<dbReference type="GO" id="GO:0015344">
    <property type="term" value="F:siderophore uptake transmembrane transporter activity"/>
    <property type="evidence" value="ECO:0007669"/>
    <property type="project" value="TreeGrafter"/>
</dbReference>
<evidence type="ECO:0000256" key="2">
    <source>
        <dbReference type="ARBA" id="ARBA00022448"/>
    </source>
</evidence>
<evidence type="ECO:0000259" key="9">
    <source>
        <dbReference type="Pfam" id="PF25183"/>
    </source>
</evidence>
<keyword evidence="8" id="KW-0732">Signal</keyword>
<dbReference type="Proteomes" id="UP001238179">
    <property type="component" value="Chromosome"/>
</dbReference>
<dbReference type="KEGG" id="msil:METEAL_38420"/>
<dbReference type="EMBL" id="AP027080">
    <property type="protein sequence ID" value="BDU74668.1"/>
    <property type="molecule type" value="Genomic_DNA"/>
</dbReference>
<dbReference type="SUPFAM" id="SSF49452">
    <property type="entry name" value="Starch-binding domain-like"/>
    <property type="match status" value="1"/>
</dbReference>
<dbReference type="InterPro" id="IPR036942">
    <property type="entry name" value="Beta-barrel_TonB_sf"/>
</dbReference>
<feature type="chain" id="PRO_5041339031" description="TonB-dependent transporter Oar-like beta-barrel domain-containing protein" evidence="8">
    <location>
        <begin position="27"/>
        <end position="954"/>
    </location>
</feature>
<gene>
    <name evidence="10" type="ORF">METEAL_38420</name>
</gene>
<keyword evidence="2 7" id="KW-0813">Transport</keyword>
<evidence type="ECO:0000256" key="7">
    <source>
        <dbReference type="PROSITE-ProRule" id="PRU01360"/>
    </source>
</evidence>
<dbReference type="PANTHER" id="PTHR30069:SF46">
    <property type="entry name" value="OAR PROTEIN"/>
    <property type="match status" value="1"/>
</dbReference>
<keyword evidence="6 7" id="KW-0998">Cell outer membrane</keyword>
<keyword evidence="5 7" id="KW-0472">Membrane</keyword>
<evidence type="ECO:0000256" key="6">
    <source>
        <dbReference type="ARBA" id="ARBA00023237"/>
    </source>
</evidence>
<feature type="signal peptide" evidence="8">
    <location>
        <begin position="1"/>
        <end position="26"/>
    </location>
</feature>
<dbReference type="InterPro" id="IPR057601">
    <property type="entry name" value="Oar-like_b-barrel"/>
</dbReference>
<evidence type="ECO:0000256" key="1">
    <source>
        <dbReference type="ARBA" id="ARBA00004571"/>
    </source>
</evidence>
<protein>
    <recommendedName>
        <fullName evidence="9">TonB-dependent transporter Oar-like beta-barrel domain-containing protein</fullName>
    </recommendedName>
</protein>
<evidence type="ECO:0000256" key="8">
    <source>
        <dbReference type="SAM" id="SignalP"/>
    </source>
</evidence>
<evidence type="ECO:0000256" key="4">
    <source>
        <dbReference type="ARBA" id="ARBA00022692"/>
    </source>
</evidence>
<reference evidence="11" key="1">
    <citation type="journal article" date="2023" name="Int. J. Syst. Evol. Microbiol.">
        <title>Mesoterricola silvestris gen. nov., sp. nov., Mesoterricola sediminis sp. nov., Geothrix oryzae sp. nov., Geothrix edaphica sp. nov., Geothrix rubra sp. nov., and Geothrix limicola sp. nov., six novel members of Acidobacteriota isolated from soils.</title>
        <authorList>
            <person name="Itoh H."/>
            <person name="Sugisawa Y."/>
            <person name="Mise K."/>
            <person name="Xu Z."/>
            <person name="Kuniyasu M."/>
            <person name="Ushijima N."/>
            <person name="Kawano K."/>
            <person name="Kobayashi E."/>
            <person name="Shiratori Y."/>
            <person name="Masuda Y."/>
            <person name="Senoo K."/>
        </authorList>
    </citation>
    <scope>NUCLEOTIDE SEQUENCE [LARGE SCALE GENOMIC DNA]</scope>
    <source>
        <strain evidence="11">W79</strain>
    </source>
</reference>
<dbReference type="InterPro" id="IPR039426">
    <property type="entry name" value="TonB-dep_rcpt-like"/>
</dbReference>
<dbReference type="PANTHER" id="PTHR30069">
    <property type="entry name" value="TONB-DEPENDENT OUTER MEMBRANE RECEPTOR"/>
    <property type="match status" value="1"/>
</dbReference>
<feature type="domain" description="TonB-dependent transporter Oar-like beta-barrel" evidence="9">
    <location>
        <begin position="328"/>
        <end position="570"/>
    </location>
</feature>
<organism evidence="10 11">
    <name type="scientific">Mesoterricola silvestris</name>
    <dbReference type="NCBI Taxonomy" id="2927979"/>
    <lineage>
        <taxon>Bacteria</taxon>
        <taxon>Pseudomonadati</taxon>
        <taxon>Acidobacteriota</taxon>
        <taxon>Holophagae</taxon>
        <taxon>Holophagales</taxon>
        <taxon>Holophagaceae</taxon>
        <taxon>Mesoterricola</taxon>
    </lineage>
</organism>
<dbReference type="GO" id="GO:0044718">
    <property type="term" value="P:siderophore transmembrane transport"/>
    <property type="evidence" value="ECO:0007669"/>
    <property type="project" value="TreeGrafter"/>
</dbReference>
<evidence type="ECO:0000313" key="11">
    <source>
        <dbReference type="Proteomes" id="UP001238179"/>
    </source>
</evidence>